<organism evidence="7">
    <name type="scientific">Eutreptiella gymnastica</name>
    <dbReference type="NCBI Taxonomy" id="73025"/>
    <lineage>
        <taxon>Eukaryota</taxon>
        <taxon>Discoba</taxon>
        <taxon>Euglenozoa</taxon>
        <taxon>Euglenida</taxon>
        <taxon>Spirocuta</taxon>
        <taxon>Euglenophyceae</taxon>
        <taxon>Eutreptiales</taxon>
        <taxon>Eutreptiaceae</taxon>
        <taxon>Eutreptiella</taxon>
    </lineage>
</organism>
<protein>
    <recommendedName>
        <fullName evidence="6">ATP-grasp domain-containing protein</fullName>
    </recommendedName>
</protein>
<feature type="domain" description="ATP-grasp" evidence="6">
    <location>
        <begin position="302"/>
        <end position="521"/>
    </location>
</feature>
<evidence type="ECO:0000256" key="2">
    <source>
        <dbReference type="ARBA" id="ARBA00022741"/>
    </source>
</evidence>
<keyword evidence="1" id="KW-0436">Ligase</keyword>
<gene>
    <name evidence="7" type="ORF">EGYM00392_LOCUS4926</name>
</gene>
<keyword evidence="2 4" id="KW-0547">Nucleotide-binding</keyword>
<dbReference type="GO" id="GO:0046872">
    <property type="term" value="F:metal ion binding"/>
    <property type="evidence" value="ECO:0007669"/>
    <property type="project" value="InterPro"/>
</dbReference>
<feature type="region of interest" description="Disordered" evidence="5">
    <location>
        <begin position="1"/>
        <end position="39"/>
    </location>
</feature>
<proteinExistence type="predicted"/>
<name>A0A7S1HWX2_9EUGL</name>
<dbReference type="PANTHER" id="PTHR43585">
    <property type="entry name" value="FUMIPYRROLE BIOSYNTHESIS PROTEIN C"/>
    <property type="match status" value="1"/>
</dbReference>
<dbReference type="SUPFAM" id="SSF56059">
    <property type="entry name" value="Glutathione synthetase ATP-binding domain-like"/>
    <property type="match status" value="1"/>
</dbReference>
<dbReference type="InterPro" id="IPR011761">
    <property type="entry name" value="ATP-grasp"/>
</dbReference>
<dbReference type="GO" id="GO:0005524">
    <property type="term" value="F:ATP binding"/>
    <property type="evidence" value="ECO:0007669"/>
    <property type="project" value="UniProtKB-UniRule"/>
</dbReference>
<evidence type="ECO:0000259" key="6">
    <source>
        <dbReference type="PROSITE" id="PS50975"/>
    </source>
</evidence>
<evidence type="ECO:0000313" key="7">
    <source>
        <dbReference type="EMBL" id="CAD8993876.1"/>
    </source>
</evidence>
<dbReference type="Pfam" id="PF13535">
    <property type="entry name" value="ATP-grasp_4"/>
    <property type="match status" value="1"/>
</dbReference>
<dbReference type="PANTHER" id="PTHR43585:SF2">
    <property type="entry name" value="ATP-GRASP ENZYME FSQD"/>
    <property type="match status" value="1"/>
</dbReference>
<dbReference type="PROSITE" id="PS50975">
    <property type="entry name" value="ATP_GRASP"/>
    <property type="match status" value="1"/>
</dbReference>
<dbReference type="Gene3D" id="3.30.470.20">
    <property type="entry name" value="ATP-grasp fold, B domain"/>
    <property type="match status" value="1"/>
</dbReference>
<keyword evidence="3 4" id="KW-0067">ATP-binding</keyword>
<accession>A0A7S1HWX2</accession>
<dbReference type="InterPro" id="IPR052032">
    <property type="entry name" value="ATP-dep_AA_Ligase"/>
</dbReference>
<evidence type="ECO:0000256" key="3">
    <source>
        <dbReference type="ARBA" id="ARBA00022840"/>
    </source>
</evidence>
<sequence length="642" mass="69178">MTSQPIPMQNGSPHASPSLGPTGGGTMPIPMRNSHGSFSNQFLRHSSQSATSPMPHSSLSASFAGSLGGFIKGSFCSMPAGYTPELPASWTSSGFYKAGSTAEITSLLVSSSMMSIDGELGEKIQCGLRKKHHDSSRASMSSYLSAELAGSGRGSVAELTSLVVEHLQPQSPKQLERQRSVAGSVCVFITAGYAGKQFIFEIACRMELRVVIIDSEDSWSRSLVDDGTIEDFIPMDIGEELTSFNTCVAAIAEVKAKFGRLDGIVSFSELAQPLVARLTDHFHLPGNTYEATATARDKYKSRLAFEKAGLPTPKNYLIVEEEDIQKASDHVGYPAVIKPIFGAASIGVVRVDRAEELPARWQAVRQQLMSARVVNGALQEGTAAGDAEGLGAVDWIDLSIMMESYLDGPEVDVDVIIGKGKCYYSALTDNWPTIEPYFNETGSNCPSILPEHQQKELVDLAVASCHALGLQNGVFHVEGKYTSHGPRLIEVNCRMGGGPVHVCNKLVYGVDLVVEQLILSCGGEPAESLNCTEPLCNIAEYSMNAPRSGYIAHTNFLDEWCDNPNLVYARPLVVPRQLVCGPQDGMPTWLCEVMCTAATVEEGIRFVKQIEATCAFPIVDVLDPHESGMSPDDMLLGNPQLL</sequence>
<evidence type="ECO:0000256" key="1">
    <source>
        <dbReference type="ARBA" id="ARBA00022598"/>
    </source>
</evidence>
<dbReference type="EMBL" id="HBGA01012848">
    <property type="protein sequence ID" value="CAD8993876.1"/>
    <property type="molecule type" value="Transcribed_RNA"/>
</dbReference>
<evidence type="ECO:0000256" key="4">
    <source>
        <dbReference type="PROSITE-ProRule" id="PRU00409"/>
    </source>
</evidence>
<dbReference type="GO" id="GO:0016874">
    <property type="term" value="F:ligase activity"/>
    <property type="evidence" value="ECO:0007669"/>
    <property type="project" value="UniProtKB-KW"/>
</dbReference>
<dbReference type="Gene3D" id="3.40.50.20">
    <property type="match status" value="1"/>
</dbReference>
<reference evidence="7" key="1">
    <citation type="submission" date="2021-01" db="EMBL/GenBank/DDBJ databases">
        <authorList>
            <person name="Corre E."/>
            <person name="Pelletier E."/>
            <person name="Niang G."/>
            <person name="Scheremetjew M."/>
            <person name="Finn R."/>
            <person name="Kale V."/>
            <person name="Holt S."/>
            <person name="Cochrane G."/>
            <person name="Meng A."/>
            <person name="Brown T."/>
            <person name="Cohen L."/>
        </authorList>
    </citation>
    <scope>NUCLEOTIDE SEQUENCE</scope>
    <source>
        <strain evidence="7">NIES-381</strain>
    </source>
</reference>
<evidence type="ECO:0000256" key="5">
    <source>
        <dbReference type="SAM" id="MobiDB-lite"/>
    </source>
</evidence>
<feature type="compositionally biased region" description="Polar residues" evidence="5">
    <location>
        <begin position="1"/>
        <end position="15"/>
    </location>
</feature>
<dbReference type="AlphaFoldDB" id="A0A7S1HWX2"/>